<feature type="signal peptide" evidence="1">
    <location>
        <begin position="1"/>
        <end position="16"/>
    </location>
</feature>
<organism evidence="3 4">
    <name type="scientific">Multifurca ochricompacta</name>
    <dbReference type="NCBI Taxonomy" id="376703"/>
    <lineage>
        <taxon>Eukaryota</taxon>
        <taxon>Fungi</taxon>
        <taxon>Dikarya</taxon>
        <taxon>Basidiomycota</taxon>
        <taxon>Agaricomycotina</taxon>
        <taxon>Agaricomycetes</taxon>
        <taxon>Russulales</taxon>
        <taxon>Russulaceae</taxon>
        <taxon>Multifurca</taxon>
    </lineage>
</organism>
<gene>
    <name evidence="3" type="ORF">B0F90DRAFT_1633362</name>
</gene>
<protein>
    <recommendedName>
        <fullName evidence="2">DUF7729 domain-containing protein</fullName>
    </recommendedName>
</protein>
<dbReference type="EMBL" id="WTXG01000032">
    <property type="protein sequence ID" value="KAI0297864.1"/>
    <property type="molecule type" value="Genomic_DNA"/>
</dbReference>
<accession>A0AAD4QM19</accession>
<keyword evidence="4" id="KW-1185">Reference proteome</keyword>
<evidence type="ECO:0000259" key="2">
    <source>
        <dbReference type="Pfam" id="PF24855"/>
    </source>
</evidence>
<comment type="caution">
    <text evidence="3">The sequence shown here is derived from an EMBL/GenBank/DDBJ whole genome shotgun (WGS) entry which is preliminary data.</text>
</comment>
<evidence type="ECO:0000256" key="1">
    <source>
        <dbReference type="SAM" id="SignalP"/>
    </source>
</evidence>
<keyword evidence="1" id="KW-0732">Signal</keyword>
<dbReference type="InterPro" id="IPR056146">
    <property type="entry name" value="DUF7729"/>
</dbReference>
<reference evidence="3" key="1">
    <citation type="journal article" date="2022" name="New Phytol.">
        <title>Evolutionary transition to the ectomycorrhizal habit in the genomes of a hyperdiverse lineage of mushroom-forming fungi.</title>
        <authorList>
            <person name="Looney B."/>
            <person name="Miyauchi S."/>
            <person name="Morin E."/>
            <person name="Drula E."/>
            <person name="Courty P.E."/>
            <person name="Kohler A."/>
            <person name="Kuo A."/>
            <person name="LaButti K."/>
            <person name="Pangilinan J."/>
            <person name="Lipzen A."/>
            <person name="Riley R."/>
            <person name="Andreopoulos W."/>
            <person name="He G."/>
            <person name="Johnson J."/>
            <person name="Nolan M."/>
            <person name="Tritt A."/>
            <person name="Barry K.W."/>
            <person name="Grigoriev I.V."/>
            <person name="Nagy L.G."/>
            <person name="Hibbett D."/>
            <person name="Henrissat B."/>
            <person name="Matheny P.B."/>
            <person name="Labbe J."/>
            <person name="Martin F.M."/>
        </authorList>
    </citation>
    <scope>NUCLEOTIDE SEQUENCE</scope>
    <source>
        <strain evidence="3">BPL690</strain>
    </source>
</reference>
<dbReference type="AlphaFoldDB" id="A0AAD4QM19"/>
<evidence type="ECO:0000313" key="3">
    <source>
        <dbReference type="EMBL" id="KAI0297864.1"/>
    </source>
</evidence>
<feature type="domain" description="DUF7729" evidence="2">
    <location>
        <begin position="33"/>
        <end position="159"/>
    </location>
</feature>
<name>A0AAD4QM19_9AGAM</name>
<dbReference type="Pfam" id="PF24855">
    <property type="entry name" value="DUF7729"/>
    <property type="match status" value="1"/>
</dbReference>
<proteinExistence type="predicted"/>
<evidence type="ECO:0000313" key="4">
    <source>
        <dbReference type="Proteomes" id="UP001203297"/>
    </source>
</evidence>
<dbReference type="Proteomes" id="UP001203297">
    <property type="component" value="Unassembled WGS sequence"/>
</dbReference>
<sequence length="293" mass="30344">MKSLAIISLFASLALAQTSSNSTTNPLIPSGISPTCQDFYVQLNANITLSECLKPLISATSQYAAGSNSTKISTSTISNTLNNLCSSSDACDPTLIGTQLALFYKACQPELSSSNKNSAVVIAYDVLYALGPLKKAVCQKDDSGSYCAANMTSSRTASNSTTAKRSSLERRDQVALVPNLDKYSKQNIPFLGLQTSLPADKLCTACTRNIMNVYTTQLNNVPYGPGISFSLLLSGQPALYAAINTKCGTSFLSGQVQAAGGLATGAAPRSADSTFALVGSAIAVMAAGAVAVL</sequence>
<feature type="chain" id="PRO_5042275571" description="DUF7729 domain-containing protein" evidence="1">
    <location>
        <begin position="17"/>
        <end position="293"/>
    </location>
</feature>